<feature type="region of interest" description="Disordered" evidence="6">
    <location>
        <begin position="1"/>
        <end position="135"/>
    </location>
</feature>
<dbReference type="InterPro" id="IPR011992">
    <property type="entry name" value="EF-hand-dom_pair"/>
</dbReference>
<dbReference type="GO" id="GO:0005737">
    <property type="term" value="C:cytoplasm"/>
    <property type="evidence" value="ECO:0007669"/>
    <property type="project" value="UniProtKB-SubCell"/>
</dbReference>
<evidence type="ECO:0000313" key="9">
    <source>
        <dbReference type="Proteomes" id="UP000000314"/>
    </source>
</evidence>
<gene>
    <name evidence="8" type="ordered locus">PAS_chr1-4_0379</name>
</gene>
<dbReference type="OrthoDB" id="186625at2759"/>
<dbReference type="GO" id="GO:0005509">
    <property type="term" value="F:calcium ion binding"/>
    <property type="evidence" value="ECO:0007669"/>
    <property type="project" value="InterPro"/>
</dbReference>
<dbReference type="InterPro" id="IPR002048">
    <property type="entry name" value="EF_hand_dom"/>
</dbReference>
<dbReference type="PROSITE" id="PS50222">
    <property type="entry name" value="EF_HAND_2"/>
    <property type="match status" value="1"/>
</dbReference>
<evidence type="ECO:0000259" key="7">
    <source>
        <dbReference type="PROSITE" id="PS50222"/>
    </source>
</evidence>
<evidence type="ECO:0000256" key="1">
    <source>
        <dbReference type="ARBA" id="ARBA00004496"/>
    </source>
</evidence>
<dbReference type="Gene3D" id="1.10.238.10">
    <property type="entry name" value="EF-hand"/>
    <property type="match status" value="1"/>
</dbReference>
<feature type="region of interest" description="Disordered" evidence="6">
    <location>
        <begin position="183"/>
        <end position="215"/>
    </location>
</feature>
<dbReference type="SMART" id="SM00054">
    <property type="entry name" value="EFh"/>
    <property type="match status" value="2"/>
</dbReference>
<dbReference type="OMA" id="FTNSNAM"/>
<comment type="subcellular location">
    <subcellularLocation>
        <location evidence="1">Cytoplasm</location>
    </subcellularLocation>
</comment>
<evidence type="ECO:0000256" key="5">
    <source>
        <dbReference type="ARBA" id="ARBA00022837"/>
    </source>
</evidence>
<dbReference type="eggNOG" id="KOG0037">
    <property type="taxonomic scope" value="Eukaryota"/>
</dbReference>
<keyword evidence="3" id="KW-0479">Metal-binding</keyword>
<keyword evidence="9" id="KW-1185">Reference proteome</keyword>
<dbReference type="GeneID" id="8196969"/>
<dbReference type="SUPFAM" id="SSF47473">
    <property type="entry name" value="EF-hand"/>
    <property type="match status" value="1"/>
</dbReference>
<accession>C4QYA1</accession>
<dbReference type="STRING" id="644223.C4QYA1"/>
<keyword evidence="4" id="KW-0677">Repeat</keyword>
<dbReference type="KEGG" id="ppa:PAS_chr1-4_0379"/>
<dbReference type="PANTHER" id="PTHR46212:SF3">
    <property type="entry name" value="GH27120P"/>
    <property type="match status" value="1"/>
</dbReference>
<feature type="compositionally biased region" description="Low complexity" evidence="6">
    <location>
        <begin position="101"/>
        <end position="135"/>
    </location>
</feature>
<reference evidence="8 9" key="1">
    <citation type="journal article" date="2009" name="Nat. Biotechnol.">
        <title>Genome sequence of the recombinant protein production host Pichia pastoris.</title>
        <authorList>
            <person name="De Schutter K."/>
            <person name="Lin Y.C."/>
            <person name="Tiels P."/>
            <person name="Van Hecke A."/>
            <person name="Glinka S."/>
            <person name="Weber-Lehmann J."/>
            <person name="Rouze P."/>
            <person name="Van de Peer Y."/>
            <person name="Callewaert N."/>
        </authorList>
    </citation>
    <scope>NUCLEOTIDE SEQUENCE [LARGE SCALE GENOMIC DNA]</scope>
    <source>
        <strain evidence="9">GS115 / ATCC 20864</strain>
    </source>
</reference>
<evidence type="ECO:0000256" key="2">
    <source>
        <dbReference type="ARBA" id="ARBA00022490"/>
    </source>
</evidence>
<dbReference type="FunCoup" id="C4QYA1">
    <property type="interactions" value="39"/>
</dbReference>
<protein>
    <submittedName>
        <fullName evidence="8">Penta-EF-hand protein</fullName>
    </submittedName>
</protein>
<dbReference type="RefSeq" id="XP_002490505.1">
    <property type="nucleotide sequence ID" value="XM_002490460.1"/>
</dbReference>
<feature type="compositionally biased region" description="Polar residues" evidence="6">
    <location>
        <begin position="77"/>
        <end position="87"/>
    </location>
</feature>
<proteinExistence type="predicted"/>
<organism evidence="8 9">
    <name type="scientific">Komagataella phaffii (strain GS115 / ATCC 20864)</name>
    <name type="common">Yeast</name>
    <name type="synonym">Pichia pastoris</name>
    <dbReference type="NCBI Taxonomy" id="644223"/>
    <lineage>
        <taxon>Eukaryota</taxon>
        <taxon>Fungi</taxon>
        <taxon>Dikarya</taxon>
        <taxon>Ascomycota</taxon>
        <taxon>Saccharomycotina</taxon>
        <taxon>Pichiomycetes</taxon>
        <taxon>Pichiales</taxon>
        <taxon>Pichiaceae</taxon>
        <taxon>Komagataella</taxon>
    </lineage>
</organism>
<evidence type="ECO:0000313" key="8">
    <source>
        <dbReference type="EMBL" id="CAY68224.1"/>
    </source>
</evidence>
<dbReference type="HOGENOM" id="CLU_719830_0_0_1"/>
<keyword evidence="5" id="KW-0106">Calcium</keyword>
<keyword evidence="2" id="KW-0963">Cytoplasm</keyword>
<name>C4QYA1_KOMPG</name>
<evidence type="ECO:0000256" key="6">
    <source>
        <dbReference type="SAM" id="MobiDB-lite"/>
    </source>
</evidence>
<sequence>MAKKKEYSTVDDQLNVYPTPREALHPDEQLLQQQTDHRSHSNQMPQKPIFSGNGERIYPTPQEAIMRQNRPSPIAVPSNNGPGTSSPQFPPQKVDYRPYASSSHQQQFSPVPPQVQSQRHGSNSTVNSYSSSPRNTILERNAQQLEFQRNAIRNEISDPPPMVDKYSHQLRSASYPEVHTPTAVESPTYHQPRAFQRKPPPIIPNNTQKRPQSKEERKAIMMNRFKEADYRRKGFLTESELAGVLRNSDQTTFRPSTVSLMINLFDENDTKTIDVTGFGRLLEYIDYWEEVFFIYDRDHSYSISFNEFKALIKDTGYSLPSSTVEFIFRKHSSNSGSDMRFDSFIESMVWLLRITDSFKKFESKGTGVAVFPFHNFIEEIFSLK</sequence>
<feature type="domain" description="EF-hand" evidence="7">
    <location>
        <begin position="283"/>
        <end position="318"/>
    </location>
</feature>
<dbReference type="PANTHER" id="PTHR46212">
    <property type="entry name" value="PEFLIN"/>
    <property type="match status" value="1"/>
</dbReference>
<dbReference type="CDD" id="cd16180">
    <property type="entry name" value="EFh_PEF_Group_I"/>
    <property type="match status" value="1"/>
</dbReference>
<dbReference type="InterPro" id="IPR051426">
    <property type="entry name" value="Peflin/Sorcin_CaBP"/>
</dbReference>
<evidence type="ECO:0000256" key="3">
    <source>
        <dbReference type="ARBA" id="ARBA00022723"/>
    </source>
</evidence>
<dbReference type="InParanoid" id="C4QYA1"/>
<evidence type="ECO:0000256" key="4">
    <source>
        <dbReference type="ARBA" id="ARBA00022737"/>
    </source>
</evidence>
<dbReference type="AlphaFoldDB" id="C4QYA1"/>
<dbReference type="EMBL" id="FN392319">
    <property type="protein sequence ID" value="CAY68224.1"/>
    <property type="molecule type" value="Genomic_DNA"/>
</dbReference>
<dbReference type="Proteomes" id="UP000000314">
    <property type="component" value="Chromosome 1"/>
</dbReference>
<dbReference type="SMR" id="C4QYA1"/>